<feature type="non-terminal residue" evidence="12">
    <location>
        <position position="1"/>
    </location>
</feature>
<protein>
    <recommendedName>
        <fullName evidence="9">Protein DEK</fullName>
    </recommendedName>
</protein>
<evidence type="ECO:0000256" key="8">
    <source>
        <dbReference type="ARBA" id="ARBA00064832"/>
    </source>
</evidence>
<feature type="compositionally biased region" description="Acidic residues" evidence="10">
    <location>
        <begin position="126"/>
        <end position="136"/>
    </location>
</feature>
<evidence type="ECO:0000256" key="9">
    <source>
        <dbReference type="ARBA" id="ARBA00074520"/>
    </source>
</evidence>
<dbReference type="EMBL" id="JANEYG010000001">
    <property type="protein sequence ID" value="KAJ8926026.1"/>
    <property type="molecule type" value="Genomic_DNA"/>
</dbReference>
<name>A0AAV8WHT9_9CUCU</name>
<feature type="region of interest" description="Disordered" evidence="10">
    <location>
        <begin position="1"/>
        <end position="157"/>
    </location>
</feature>
<dbReference type="FunFam" id="1.10.10.60:FF:000148">
    <property type="entry name" value="Dek, isoform B"/>
    <property type="match status" value="1"/>
</dbReference>
<feature type="compositionally biased region" description="Polar residues" evidence="10">
    <location>
        <begin position="7"/>
        <end position="21"/>
    </location>
</feature>
<dbReference type="AlphaFoldDB" id="A0AAV8WHT9"/>
<evidence type="ECO:0000259" key="11">
    <source>
        <dbReference type="PROSITE" id="PS51998"/>
    </source>
</evidence>
<keyword evidence="2" id="KW-0597">Phosphoprotein</keyword>
<dbReference type="GO" id="GO:0003677">
    <property type="term" value="F:DNA binding"/>
    <property type="evidence" value="ECO:0007669"/>
    <property type="project" value="UniProtKB-KW"/>
</dbReference>
<dbReference type="GO" id="GO:0042393">
    <property type="term" value="F:histone binding"/>
    <property type="evidence" value="ECO:0007669"/>
    <property type="project" value="TreeGrafter"/>
</dbReference>
<keyword evidence="5" id="KW-0238">DNA-binding</keyword>
<keyword evidence="4" id="KW-0156">Chromatin regulator</keyword>
<comment type="function">
    <text evidence="7">Involved in chromatin organization.</text>
</comment>
<evidence type="ECO:0000256" key="1">
    <source>
        <dbReference type="ARBA" id="ARBA00004123"/>
    </source>
</evidence>
<gene>
    <name evidence="12" type="ORF">NQ315_009881</name>
</gene>
<comment type="subcellular location">
    <subcellularLocation>
        <location evidence="1">Nucleus</location>
    </subcellularLocation>
</comment>
<dbReference type="Gene3D" id="1.10.10.60">
    <property type="entry name" value="Homeodomain-like"/>
    <property type="match status" value="1"/>
</dbReference>
<organism evidence="12 13">
    <name type="scientific">Exocentrus adspersus</name>
    <dbReference type="NCBI Taxonomy" id="1586481"/>
    <lineage>
        <taxon>Eukaryota</taxon>
        <taxon>Metazoa</taxon>
        <taxon>Ecdysozoa</taxon>
        <taxon>Arthropoda</taxon>
        <taxon>Hexapoda</taxon>
        <taxon>Insecta</taxon>
        <taxon>Pterygota</taxon>
        <taxon>Neoptera</taxon>
        <taxon>Endopterygota</taxon>
        <taxon>Coleoptera</taxon>
        <taxon>Polyphaga</taxon>
        <taxon>Cucujiformia</taxon>
        <taxon>Chrysomeloidea</taxon>
        <taxon>Cerambycidae</taxon>
        <taxon>Lamiinae</taxon>
        <taxon>Acanthocinini</taxon>
        <taxon>Exocentrus</taxon>
    </lineage>
</organism>
<evidence type="ECO:0000313" key="12">
    <source>
        <dbReference type="EMBL" id="KAJ8926026.1"/>
    </source>
</evidence>
<evidence type="ECO:0000256" key="6">
    <source>
        <dbReference type="ARBA" id="ARBA00023242"/>
    </source>
</evidence>
<dbReference type="InterPro" id="IPR014876">
    <property type="entry name" value="DEK_C"/>
</dbReference>
<keyword evidence="3" id="KW-0013">ADP-ribosylation</keyword>
<dbReference type="SUPFAM" id="SSF109715">
    <property type="entry name" value="DEK C-terminal domain"/>
    <property type="match status" value="1"/>
</dbReference>
<dbReference type="Proteomes" id="UP001159042">
    <property type="component" value="Unassembled WGS sequence"/>
</dbReference>
<dbReference type="GO" id="GO:0006325">
    <property type="term" value="P:chromatin organization"/>
    <property type="evidence" value="ECO:0007669"/>
    <property type="project" value="UniProtKB-KW"/>
</dbReference>
<dbReference type="GO" id="GO:0005634">
    <property type="term" value="C:nucleus"/>
    <property type="evidence" value="ECO:0007669"/>
    <property type="project" value="UniProtKB-SubCell"/>
</dbReference>
<comment type="caution">
    <text evidence="12">The sequence shown here is derived from an EMBL/GenBank/DDBJ whole genome shotgun (WGS) entry which is preliminary data.</text>
</comment>
<feature type="compositionally biased region" description="Basic and acidic residues" evidence="10">
    <location>
        <begin position="304"/>
        <end position="316"/>
    </location>
</feature>
<sequence>TRYMTVAMSSEGDSAKSALSESNEKSGTDNNTDSSQDSHDVTAADAKDEKAAKAPVENDVEKKTEPDKPKEEAVPDNKPEEKKVEAEENEKKEDDKKVQAETEEVDSKDSKKDKEEKEEPKKEEASDKEEEEDEEDESKKEVPLLDQPLEMSGKRERKNVQRLEIASEVKETKIEFDGGSGTPLGDIARVDASISRFKNDDLKLLHRLLFKVPGKNTQIKKNIRKFNGFDFKKDSEEYTKKVAFAHKFETKHLKSICEMLDLTKSGTKDDIIERVMDFLIDPKDTGRGRPKRTAAVKANNRGYSSHDDFSSDERQSSRARRDKGKRTNLKDDSSSDEEFQPNQSDGSEDRPRLNKRKRKSRKKDSSEEEEEEEESEASVGSSDESDDEPKTKRKKSVSKANSRSKAKSTPGRRGRPPAATRKPPSRGKKPKDSSEEEEDEESDQKDESSSSEDEPLAKKAKNSQPPTDEEIKTFIKSILEGANLEEITMKTVCQRVYGNYPDFDLTHKKDFIKSTVKSVTYINVN</sequence>
<evidence type="ECO:0000256" key="3">
    <source>
        <dbReference type="ARBA" id="ARBA00022765"/>
    </source>
</evidence>
<accession>A0AAV8WHT9</accession>
<feature type="domain" description="DEK-C" evidence="11">
    <location>
        <begin position="465"/>
        <end position="521"/>
    </location>
</feature>
<comment type="subunit">
    <text evidence="8">Found in a mRNA splicing-dependent exon junction complex (EJC) with DEK, RBM8A, RNPS1, SRRM1 and ALYREF/THOC4. Interacts with histones H2A, H2B, H3, H4, acetylated histone H4, non-phosphorylated DAXX and HDAC2. Component of the B-WICH complex, at least composed of SMARCA5/SNF2H, BAZ1B/WSTF, SF3B1, DEK, MYO1C, ERCC6, MYBBP1A and DDX21. Binds DNA.</text>
</comment>
<dbReference type="Pfam" id="PF08766">
    <property type="entry name" value="DEK_C"/>
    <property type="match status" value="1"/>
</dbReference>
<keyword evidence="13" id="KW-1185">Reference proteome</keyword>
<feature type="compositionally biased region" description="Basic and acidic residues" evidence="10">
    <location>
        <begin position="36"/>
        <end position="52"/>
    </location>
</feature>
<feature type="compositionally biased region" description="Basic residues" evidence="10">
    <location>
        <begin position="391"/>
        <end position="415"/>
    </location>
</feature>
<evidence type="ECO:0000256" key="7">
    <source>
        <dbReference type="ARBA" id="ARBA00056057"/>
    </source>
</evidence>
<feature type="compositionally biased region" description="Acidic residues" evidence="10">
    <location>
        <begin position="434"/>
        <end position="454"/>
    </location>
</feature>
<evidence type="ECO:0000256" key="5">
    <source>
        <dbReference type="ARBA" id="ARBA00023125"/>
    </source>
</evidence>
<feature type="compositionally biased region" description="Basic and acidic residues" evidence="10">
    <location>
        <begin position="59"/>
        <end position="125"/>
    </location>
</feature>
<feature type="region of interest" description="Disordered" evidence="10">
    <location>
        <begin position="281"/>
        <end position="472"/>
    </location>
</feature>
<reference evidence="12 13" key="1">
    <citation type="journal article" date="2023" name="Insect Mol. Biol.">
        <title>Genome sequencing provides insights into the evolution of gene families encoding plant cell wall-degrading enzymes in longhorned beetles.</title>
        <authorList>
            <person name="Shin N.R."/>
            <person name="Okamura Y."/>
            <person name="Kirsch R."/>
            <person name="Pauchet Y."/>
        </authorList>
    </citation>
    <scope>NUCLEOTIDE SEQUENCE [LARGE SCALE GENOMIC DNA]</scope>
    <source>
        <strain evidence="12">EAD_L_NR</strain>
    </source>
</reference>
<dbReference type="PANTHER" id="PTHR13468:SF1">
    <property type="entry name" value="PROTEIN DEK"/>
    <property type="match status" value="1"/>
</dbReference>
<evidence type="ECO:0000313" key="13">
    <source>
        <dbReference type="Proteomes" id="UP001159042"/>
    </source>
</evidence>
<keyword evidence="6" id="KW-0539">Nucleus</keyword>
<proteinExistence type="predicted"/>
<dbReference type="PANTHER" id="PTHR13468">
    <property type="entry name" value="DEK PROTEIN"/>
    <property type="match status" value="1"/>
</dbReference>
<evidence type="ECO:0000256" key="4">
    <source>
        <dbReference type="ARBA" id="ARBA00022853"/>
    </source>
</evidence>
<feature type="compositionally biased region" description="Acidic residues" evidence="10">
    <location>
        <begin position="366"/>
        <end position="376"/>
    </location>
</feature>
<evidence type="ECO:0000256" key="10">
    <source>
        <dbReference type="SAM" id="MobiDB-lite"/>
    </source>
</evidence>
<dbReference type="InterPro" id="IPR044198">
    <property type="entry name" value="DEK"/>
</dbReference>
<evidence type="ECO:0000256" key="2">
    <source>
        <dbReference type="ARBA" id="ARBA00022553"/>
    </source>
</evidence>
<feature type="compositionally biased region" description="Basic residues" evidence="10">
    <location>
        <begin position="317"/>
        <end position="327"/>
    </location>
</feature>
<feature type="compositionally biased region" description="Basic residues" evidence="10">
    <location>
        <begin position="353"/>
        <end position="362"/>
    </location>
</feature>
<dbReference type="PROSITE" id="PS51998">
    <property type="entry name" value="DEK_C"/>
    <property type="match status" value="1"/>
</dbReference>
<dbReference type="GO" id="GO:2000779">
    <property type="term" value="P:regulation of double-strand break repair"/>
    <property type="evidence" value="ECO:0007669"/>
    <property type="project" value="TreeGrafter"/>
</dbReference>